<dbReference type="EMBL" id="UOFV01000506">
    <property type="protein sequence ID" value="VAX04951.1"/>
    <property type="molecule type" value="Genomic_DNA"/>
</dbReference>
<evidence type="ECO:0000313" key="6">
    <source>
        <dbReference type="EMBL" id="VAX04951.1"/>
    </source>
</evidence>
<dbReference type="PANTHER" id="PTHR34597">
    <property type="entry name" value="SLR1661 PROTEIN"/>
    <property type="match status" value="1"/>
</dbReference>
<dbReference type="Pfam" id="PF03865">
    <property type="entry name" value="ShlB"/>
    <property type="match status" value="1"/>
</dbReference>
<proteinExistence type="predicted"/>
<keyword evidence="1" id="KW-0472">Membrane</keyword>
<protein>
    <recommendedName>
        <fullName evidence="7">POTRA domain-containing protein</fullName>
    </recommendedName>
</protein>
<evidence type="ECO:0000259" key="4">
    <source>
        <dbReference type="Pfam" id="PF03865"/>
    </source>
</evidence>
<evidence type="ECO:0008006" key="7">
    <source>
        <dbReference type="Google" id="ProtNLM"/>
    </source>
</evidence>
<organism evidence="6">
    <name type="scientific">hydrothermal vent metagenome</name>
    <dbReference type="NCBI Taxonomy" id="652676"/>
    <lineage>
        <taxon>unclassified sequences</taxon>
        <taxon>metagenomes</taxon>
        <taxon>ecological metagenomes</taxon>
    </lineage>
</organism>
<feature type="non-terminal residue" evidence="6">
    <location>
        <position position="1"/>
    </location>
</feature>
<dbReference type="InterPro" id="IPR005565">
    <property type="entry name" value="Hemolysn_activator_HlyB_C"/>
</dbReference>
<feature type="domain" description="Polypeptide-transport-associated ShlB-type" evidence="5">
    <location>
        <begin position="25"/>
        <end position="72"/>
    </location>
</feature>
<evidence type="ECO:0000256" key="3">
    <source>
        <dbReference type="ARBA" id="ARBA00023237"/>
    </source>
</evidence>
<dbReference type="InterPro" id="IPR013686">
    <property type="entry name" value="Polypept-transport_assoc_ShlB"/>
</dbReference>
<dbReference type="Gene3D" id="2.40.160.50">
    <property type="entry name" value="membrane protein fhac: a member of the omp85/tpsb transporter family"/>
    <property type="match status" value="1"/>
</dbReference>
<feature type="domain" description="Haemolysin activator HlyB C-terminal" evidence="4">
    <location>
        <begin position="133"/>
        <end position="394"/>
    </location>
</feature>
<dbReference type="InterPro" id="IPR051544">
    <property type="entry name" value="TPS_OM_transporter"/>
</dbReference>
<accession>A0A3B1ATA8</accession>
<keyword evidence="1" id="KW-1134">Transmembrane beta strand</keyword>
<sequence length="487" mass="55155">ERSEYGVFLADIEKMGQQLIDDYPEGLAIDDFRELTDQIRRYYRERGLFLARAYIPEQNITDNRVTINILEGLLEDVTLDGSDLYLVDTLKKPFTELINRPIEYRSIESALLYVTDSPGIQLQALFGPGEETGGSILKLGTTREQRFNTSLWLDNYGSEYTGNYRLRLSSTINNVSNSADYLTVTLLKTFNPSNSIYYALDYERPLNMWNSYLGFDVSNNGFEVGQEFEALGIKGDSRVIGVRLRKMFMRQRDRNLFASFALHQKNANSEQNGTNIGEDRLTVASLALHYNGDSEWLLRGNHAAEMRYSQGLPDILGAAGSESSGISSGGDFSKINLRYTHKYLLQKNQVVEIQYRGQFSSDSLSSIEQSVLGGPNSVRGYPVSEVLFDSSTIINLEWQARSAQIEEELAWLKNFQFGAYYDFATGKRNQALSNERETASLRSMGGFVEFQPFGKFQARFDLAFPQGGDEPVNGDSFQFYFNLGRIF</sequence>
<evidence type="ECO:0000256" key="1">
    <source>
        <dbReference type="ARBA" id="ARBA00022452"/>
    </source>
</evidence>
<keyword evidence="3" id="KW-0998">Cell outer membrane</keyword>
<dbReference type="GO" id="GO:0008320">
    <property type="term" value="F:protein transmembrane transporter activity"/>
    <property type="evidence" value="ECO:0007669"/>
    <property type="project" value="TreeGrafter"/>
</dbReference>
<evidence type="ECO:0000256" key="2">
    <source>
        <dbReference type="ARBA" id="ARBA00022692"/>
    </source>
</evidence>
<dbReference type="PANTHER" id="PTHR34597:SF3">
    <property type="entry name" value="OUTER MEMBRANE TRANSPORTER CDIB"/>
    <property type="match status" value="1"/>
</dbReference>
<dbReference type="Pfam" id="PF08479">
    <property type="entry name" value="POTRA_2"/>
    <property type="match status" value="1"/>
</dbReference>
<keyword evidence="2" id="KW-0812">Transmembrane</keyword>
<dbReference type="GO" id="GO:0046819">
    <property type="term" value="P:protein secretion by the type V secretion system"/>
    <property type="evidence" value="ECO:0007669"/>
    <property type="project" value="TreeGrafter"/>
</dbReference>
<dbReference type="AlphaFoldDB" id="A0A3B1ATA8"/>
<name>A0A3B1ATA8_9ZZZZ</name>
<gene>
    <name evidence="6" type="ORF">MNBD_GAMMA19-329</name>
</gene>
<evidence type="ECO:0000259" key="5">
    <source>
        <dbReference type="Pfam" id="PF08479"/>
    </source>
</evidence>
<reference evidence="6" key="1">
    <citation type="submission" date="2018-06" db="EMBL/GenBank/DDBJ databases">
        <authorList>
            <person name="Zhirakovskaya E."/>
        </authorList>
    </citation>
    <scope>NUCLEOTIDE SEQUENCE</scope>
</reference>
<dbReference type="Gene3D" id="3.10.20.310">
    <property type="entry name" value="membrane protein fhac"/>
    <property type="match status" value="1"/>
</dbReference>
<dbReference type="GO" id="GO:0098046">
    <property type="term" value="C:type V protein secretion system complex"/>
    <property type="evidence" value="ECO:0007669"/>
    <property type="project" value="TreeGrafter"/>
</dbReference>